<dbReference type="GO" id="GO:0005886">
    <property type="term" value="C:plasma membrane"/>
    <property type="evidence" value="ECO:0007669"/>
    <property type="project" value="TreeGrafter"/>
</dbReference>
<dbReference type="InterPro" id="IPR050352">
    <property type="entry name" value="ABCG_transporters"/>
</dbReference>
<dbReference type="GO" id="GO:0042626">
    <property type="term" value="F:ATPase-coupled transmembrane transporter activity"/>
    <property type="evidence" value="ECO:0007669"/>
    <property type="project" value="TreeGrafter"/>
</dbReference>
<evidence type="ECO:0000256" key="3">
    <source>
        <dbReference type="ARBA" id="ARBA00022692"/>
    </source>
</evidence>
<dbReference type="Gramene" id="OBART03G19920.1">
    <property type="protein sequence ID" value="OBART03G19920.1"/>
    <property type="gene ID" value="OBART03G19920"/>
</dbReference>
<reference evidence="8" key="1">
    <citation type="journal article" date="2009" name="Rice">
        <title>De Novo Next Generation Sequencing of Plant Genomes.</title>
        <authorList>
            <person name="Rounsley S."/>
            <person name="Marri P.R."/>
            <person name="Yu Y."/>
            <person name="He R."/>
            <person name="Sisneros N."/>
            <person name="Goicoechea J.L."/>
            <person name="Lee S.J."/>
            <person name="Angelova A."/>
            <person name="Kudrna D."/>
            <person name="Luo M."/>
            <person name="Affourtit J."/>
            <person name="Desany B."/>
            <person name="Knight J."/>
            <person name="Niazi F."/>
            <person name="Egholm M."/>
            <person name="Wing R.A."/>
        </authorList>
    </citation>
    <scope>NUCLEOTIDE SEQUENCE [LARGE SCALE GENOMIC DNA]</scope>
    <source>
        <strain evidence="8">cv. IRGC 105608</strain>
    </source>
</reference>
<sequence>MATSSRRRRTRTSTVEIVGIKQQASVAGEPPTVSLVILSALPSATSACIFIRHITNSGVKVERATTTATAVKGAPPGRISHAGAGGGGGGAQEERTILKGITGEVRPGEVLAVLGPSGSGKSTLLSILGGRLAGRHAGMVLAGGTMCSTHLTVRETLLFCAMLRLPTSVPATAKATPAEAVISELGLASCADTIVSNTFVRGVAFSAACSASQPPRARTPPPPAAAQPRSVSPVGTPRSKEN</sequence>
<feature type="region of interest" description="Disordered" evidence="6">
    <location>
        <begin position="69"/>
        <end position="92"/>
    </location>
</feature>
<name>A0A0D3FJA9_9ORYZ</name>
<dbReference type="eggNOG" id="KOG0061">
    <property type="taxonomic scope" value="Eukaryota"/>
</dbReference>
<evidence type="ECO:0000256" key="5">
    <source>
        <dbReference type="ARBA" id="ARBA00023136"/>
    </source>
</evidence>
<keyword evidence="9" id="KW-1185">Reference proteome</keyword>
<evidence type="ECO:0000313" key="9">
    <source>
        <dbReference type="Proteomes" id="UP000026960"/>
    </source>
</evidence>
<dbReference type="AlphaFoldDB" id="A0A0D3FJA9"/>
<dbReference type="Pfam" id="PF00005">
    <property type="entry name" value="ABC_tran"/>
    <property type="match status" value="1"/>
</dbReference>
<dbReference type="InterPro" id="IPR027417">
    <property type="entry name" value="P-loop_NTPase"/>
</dbReference>
<dbReference type="Gene3D" id="3.40.50.300">
    <property type="entry name" value="P-loop containing nucleotide triphosphate hydrolases"/>
    <property type="match status" value="1"/>
</dbReference>
<accession>A0A0D3FJA9</accession>
<comment type="subcellular location">
    <subcellularLocation>
        <location evidence="1">Membrane</location>
        <topology evidence="1">Multi-pass membrane protein</topology>
    </subcellularLocation>
</comment>
<dbReference type="SUPFAM" id="SSF52540">
    <property type="entry name" value="P-loop containing nucleoside triphosphate hydrolases"/>
    <property type="match status" value="1"/>
</dbReference>
<evidence type="ECO:0000256" key="4">
    <source>
        <dbReference type="ARBA" id="ARBA00022989"/>
    </source>
</evidence>
<dbReference type="GO" id="GO:0005524">
    <property type="term" value="F:ATP binding"/>
    <property type="evidence" value="ECO:0007669"/>
    <property type="project" value="InterPro"/>
</dbReference>
<evidence type="ECO:0000256" key="1">
    <source>
        <dbReference type="ARBA" id="ARBA00004141"/>
    </source>
</evidence>
<evidence type="ECO:0000256" key="6">
    <source>
        <dbReference type="SAM" id="MobiDB-lite"/>
    </source>
</evidence>
<proteinExistence type="predicted"/>
<protein>
    <recommendedName>
        <fullName evidence="7">ABC transporter domain-containing protein</fullName>
    </recommendedName>
</protein>
<reference evidence="8" key="2">
    <citation type="submission" date="2015-03" db="UniProtKB">
        <authorList>
            <consortium name="EnsemblPlants"/>
        </authorList>
    </citation>
    <scope>IDENTIFICATION</scope>
</reference>
<keyword evidence="3" id="KW-0812">Transmembrane</keyword>
<feature type="domain" description="ABC transporter" evidence="7">
    <location>
        <begin position="98"/>
        <end position="194"/>
    </location>
</feature>
<evidence type="ECO:0000313" key="8">
    <source>
        <dbReference type="EnsemblPlants" id="OBART03G19920.1"/>
    </source>
</evidence>
<keyword evidence="5" id="KW-0472">Membrane</keyword>
<dbReference type="GO" id="GO:0016887">
    <property type="term" value="F:ATP hydrolysis activity"/>
    <property type="evidence" value="ECO:0007669"/>
    <property type="project" value="InterPro"/>
</dbReference>
<keyword evidence="2" id="KW-0813">Transport</keyword>
<evidence type="ECO:0000259" key="7">
    <source>
        <dbReference type="Pfam" id="PF00005"/>
    </source>
</evidence>
<dbReference type="PANTHER" id="PTHR48041">
    <property type="entry name" value="ABC TRANSPORTER G FAMILY MEMBER 28"/>
    <property type="match status" value="1"/>
</dbReference>
<dbReference type="PANTHER" id="PTHR48041:SF56">
    <property type="entry name" value="ABC TRANSPORTER G FAMILY MEMBER 25"/>
    <property type="match status" value="1"/>
</dbReference>
<organism evidence="8">
    <name type="scientific">Oryza barthii</name>
    <dbReference type="NCBI Taxonomy" id="65489"/>
    <lineage>
        <taxon>Eukaryota</taxon>
        <taxon>Viridiplantae</taxon>
        <taxon>Streptophyta</taxon>
        <taxon>Embryophyta</taxon>
        <taxon>Tracheophyta</taxon>
        <taxon>Spermatophyta</taxon>
        <taxon>Magnoliopsida</taxon>
        <taxon>Liliopsida</taxon>
        <taxon>Poales</taxon>
        <taxon>Poaceae</taxon>
        <taxon>BOP clade</taxon>
        <taxon>Oryzoideae</taxon>
        <taxon>Oryzeae</taxon>
        <taxon>Oryzinae</taxon>
        <taxon>Oryza</taxon>
    </lineage>
</organism>
<dbReference type="EnsemblPlants" id="OBART03G19920.1">
    <property type="protein sequence ID" value="OBART03G19920.1"/>
    <property type="gene ID" value="OBART03G19920"/>
</dbReference>
<dbReference type="Proteomes" id="UP000026960">
    <property type="component" value="Chromosome 3"/>
</dbReference>
<dbReference type="HOGENOM" id="CLU_1148726_0_0_1"/>
<keyword evidence="4" id="KW-1133">Transmembrane helix</keyword>
<dbReference type="InterPro" id="IPR003439">
    <property type="entry name" value="ABC_transporter-like_ATP-bd"/>
</dbReference>
<dbReference type="STRING" id="65489.A0A0D3FJA9"/>
<dbReference type="PaxDb" id="65489-OBART03G19920.1"/>
<evidence type="ECO:0000256" key="2">
    <source>
        <dbReference type="ARBA" id="ARBA00022448"/>
    </source>
</evidence>
<feature type="region of interest" description="Disordered" evidence="6">
    <location>
        <begin position="210"/>
        <end position="242"/>
    </location>
</feature>